<dbReference type="Pfam" id="PF05133">
    <property type="entry name" value="SPP1_portal"/>
    <property type="match status" value="1"/>
</dbReference>
<comment type="caution">
    <text evidence="2">The sequence shown here is derived from an EMBL/GenBank/DDBJ whole genome shotgun (WGS) entry which is preliminary data.</text>
</comment>
<feature type="compositionally biased region" description="Pro residues" evidence="1">
    <location>
        <begin position="519"/>
        <end position="533"/>
    </location>
</feature>
<accession>A0A7W3MXK5</accession>
<evidence type="ECO:0000313" key="2">
    <source>
        <dbReference type="EMBL" id="MBA9003745.1"/>
    </source>
</evidence>
<reference evidence="2 3" key="1">
    <citation type="submission" date="2020-08" db="EMBL/GenBank/DDBJ databases">
        <title>Sequencing the genomes of 1000 actinobacteria strains.</title>
        <authorList>
            <person name="Klenk H.-P."/>
        </authorList>
    </citation>
    <scope>NUCLEOTIDE SEQUENCE [LARGE SCALE GENOMIC DNA]</scope>
    <source>
        <strain evidence="2 3">DSM 45823</strain>
    </source>
</reference>
<keyword evidence="3" id="KW-1185">Reference proteome</keyword>
<sequence length="533" mass="58043">MPLPAGNEVWPPPALDPVTTQLAVWSAWYSSDLDAISALYGGPTAGDPARGNASAQNAARDSWRLRIGRTIARWFWGTPTPATEKRTKLHLPIARDIASTSADLLFGEPPTFTVEATETQARLDELTGSHLCATLTEAAELCAGMGGIYLRICWDKTLRDRPWISAVHADGAIPEWRWDALVGVTFWREIAVDGQKVIRHLERHEPGHILHGVYEGTATDLGKPVDLAAFPETAGLQPVIETGTPGRLTAGYVPNMRPAPCWRHEPAGANLGRADFDGAEPLMDALDETYSSLMRDIRLGKARLHVPAAYLESQGPGKGALWEDRELYVPMTALGANKLDAGLQISETQFAIRVDEHLRTAADLLQRIAQTSGYSAQTFGLQGDGGLATATEVDARKDRTTATRAKKVNYWAPELSELALTLQLVDKAVFGHGYTPERPDVDMGDGATESPRQIAETLELLHRAEAASIETKVRMLHPDWDDVRVRQEVDGIRQDSGMFDPIEAAVDDTFRRGGDPADPTQPAPTDPAVPPTE</sequence>
<evidence type="ECO:0000256" key="1">
    <source>
        <dbReference type="SAM" id="MobiDB-lite"/>
    </source>
</evidence>
<feature type="region of interest" description="Disordered" evidence="1">
    <location>
        <begin position="506"/>
        <end position="533"/>
    </location>
</feature>
<dbReference type="Proteomes" id="UP000539313">
    <property type="component" value="Unassembled WGS sequence"/>
</dbReference>
<protein>
    <submittedName>
        <fullName evidence="2">Uncharacterized protein</fullName>
    </submittedName>
</protein>
<name>A0A7W3MXK5_9ACTN</name>
<dbReference type="InterPro" id="IPR021145">
    <property type="entry name" value="Portal_protein_SPP1_Gp6-like"/>
</dbReference>
<dbReference type="EMBL" id="JACJII010000001">
    <property type="protein sequence ID" value="MBA9003745.1"/>
    <property type="molecule type" value="Genomic_DNA"/>
</dbReference>
<gene>
    <name evidence="2" type="ORF">HNR21_002627</name>
</gene>
<organism evidence="2 3">
    <name type="scientific">Thermomonospora cellulosilytica</name>
    <dbReference type="NCBI Taxonomy" id="1411118"/>
    <lineage>
        <taxon>Bacteria</taxon>
        <taxon>Bacillati</taxon>
        <taxon>Actinomycetota</taxon>
        <taxon>Actinomycetes</taxon>
        <taxon>Streptosporangiales</taxon>
        <taxon>Thermomonosporaceae</taxon>
        <taxon>Thermomonospora</taxon>
    </lineage>
</organism>
<dbReference type="AlphaFoldDB" id="A0A7W3MXK5"/>
<proteinExistence type="predicted"/>
<evidence type="ECO:0000313" key="3">
    <source>
        <dbReference type="Proteomes" id="UP000539313"/>
    </source>
</evidence>
<dbReference type="RefSeq" id="WP_182705421.1">
    <property type="nucleotide sequence ID" value="NZ_JACJII010000001.1"/>
</dbReference>